<organism evidence="1">
    <name type="scientific">Grammatophora oceanica</name>
    <dbReference type="NCBI Taxonomy" id="210454"/>
    <lineage>
        <taxon>Eukaryota</taxon>
        <taxon>Sar</taxon>
        <taxon>Stramenopiles</taxon>
        <taxon>Ochrophyta</taxon>
        <taxon>Bacillariophyta</taxon>
        <taxon>Fragilariophyceae</taxon>
        <taxon>Fragilariophycidae</taxon>
        <taxon>Rhabdonematales</taxon>
        <taxon>Grammatophoraceae</taxon>
        <taxon>Grammatophora</taxon>
    </lineage>
</organism>
<sequence length="162" mass="17690">MLIMCCSVGLAKLKGKYWRTTHKYGVRIPHSVDEALRIDEETGTDFWRKAINKEMSKAKVAWNPDDDLRLKPAACSGLTFLLGVLTSNRVIGSGDRGISRVFTLFIPSALKYCPTHRGKLLAGARHRSCASRRPLLLGCASCSAKVFGECIGGGKPTHSLQA</sequence>
<proteinExistence type="predicted"/>
<name>A0A7S1YG99_9STRA</name>
<reference evidence="1" key="1">
    <citation type="submission" date="2021-01" db="EMBL/GenBank/DDBJ databases">
        <authorList>
            <person name="Corre E."/>
            <person name="Pelletier E."/>
            <person name="Niang G."/>
            <person name="Scheremetjew M."/>
            <person name="Finn R."/>
            <person name="Kale V."/>
            <person name="Holt S."/>
            <person name="Cochrane G."/>
            <person name="Meng A."/>
            <person name="Brown T."/>
            <person name="Cohen L."/>
        </authorList>
    </citation>
    <scope>NUCLEOTIDE SEQUENCE</scope>
    <source>
        <strain evidence="1">CCMP 410</strain>
    </source>
</reference>
<accession>A0A7S1YG99</accession>
<dbReference type="EMBL" id="HBGK01039429">
    <property type="protein sequence ID" value="CAD9298575.1"/>
    <property type="molecule type" value="Transcribed_RNA"/>
</dbReference>
<gene>
    <name evidence="1" type="ORF">GOCE00092_LOCUS20528</name>
</gene>
<evidence type="ECO:0000313" key="1">
    <source>
        <dbReference type="EMBL" id="CAD9298575.1"/>
    </source>
</evidence>
<dbReference type="AlphaFoldDB" id="A0A7S1YG99"/>
<protein>
    <submittedName>
        <fullName evidence="1">Uncharacterized protein</fullName>
    </submittedName>
</protein>